<dbReference type="SUPFAM" id="SSF48371">
    <property type="entry name" value="ARM repeat"/>
    <property type="match status" value="1"/>
</dbReference>
<dbReference type="InterPro" id="IPR000225">
    <property type="entry name" value="Armadillo"/>
</dbReference>
<organism evidence="3 4">
    <name type="scientific">Holothuria leucospilota</name>
    <name type="common">Black long sea cucumber</name>
    <name type="synonym">Mertensiothuria leucospilota</name>
    <dbReference type="NCBI Taxonomy" id="206669"/>
    <lineage>
        <taxon>Eukaryota</taxon>
        <taxon>Metazoa</taxon>
        <taxon>Echinodermata</taxon>
        <taxon>Eleutherozoa</taxon>
        <taxon>Echinozoa</taxon>
        <taxon>Holothuroidea</taxon>
        <taxon>Aspidochirotacea</taxon>
        <taxon>Aspidochirotida</taxon>
        <taxon>Holothuriidae</taxon>
        <taxon>Holothuria</taxon>
    </lineage>
</organism>
<name>A0A9Q1CDC3_HOLLE</name>
<comment type="caution">
    <text evidence="3">The sequence shown here is derived from an EMBL/GenBank/DDBJ whole genome shotgun (WGS) entry which is preliminary data.</text>
</comment>
<dbReference type="Pfam" id="PF00514">
    <property type="entry name" value="Arm"/>
    <property type="match status" value="1"/>
</dbReference>
<evidence type="ECO:0000256" key="2">
    <source>
        <dbReference type="SAM" id="MobiDB-lite"/>
    </source>
</evidence>
<evidence type="ECO:0000256" key="1">
    <source>
        <dbReference type="PROSITE-ProRule" id="PRU00259"/>
    </source>
</evidence>
<accession>A0A9Q1CDC3</accession>
<feature type="region of interest" description="Disordered" evidence="2">
    <location>
        <begin position="1"/>
        <end position="37"/>
    </location>
</feature>
<evidence type="ECO:0000313" key="3">
    <source>
        <dbReference type="EMBL" id="KAJ8042638.1"/>
    </source>
</evidence>
<evidence type="ECO:0000313" key="4">
    <source>
        <dbReference type="Proteomes" id="UP001152320"/>
    </source>
</evidence>
<dbReference type="EMBL" id="JAIZAY010000004">
    <property type="protein sequence ID" value="KAJ8042638.1"/>
    <property type="molecule type" value="Genomic_DNA"/>
</dbReference>
<reference evidence="3" key="1">
    <citation type="submission" date="2021-10" db="EMBL/GenBank/DDBJ databases">
        <title>Tropical sea cucumber genome reveals ecological adaptation and Cuvierian tubules defense mechanism.</title>
        <authorList>
            <person name="Chen T."/>
        </authorList>
    </citation>
    <scope>NUCLEOTIDE SEQUENCE</scope>
    <source>
        <strain evidence="3">Nanhai2018</strain>
        <tissue evidence="3">Muscle</tissue>
    </source>
</reference>
<feature type="repeat" description="ARM" evidence="1">
    <location>
        <begin position="107"/>
        <end position="135"/>
    </location>
</feature>
<dbReference type="InterPro" id="IPR011989">
    <property type="entry name" value="ARM-like"/>
</dbReference>
<gene>
    <name evidence="3" type="ORF">HOLleu_09444</name>
</gene>
<proteinExistence type="predicted"/>
<dbReference type="AlphaFoldDB" id="A0A9Q1CDC3"/>
<dbReference type="PANTHER" id="PTHR16356">
    <property type="entry name" value="TRANSMEMBRANE AND COILED-COIL DOMAIN-CONTAINING PROTEIN 6 TMCO6"/>
    <property type="match status" value="1"/>
</dbReference>
<dbReference type="InterPro" id="IPR016024">
    <property type="entry name" value="ARM-type_fold"/>
</dbReference>
<dbReference type="Proteomes" id="UP001152320">
    <property type="component" value="Chromosome 4"/>
</dbReference>
<sequence>MTESNKRSLLYKFNPTTPHQRREQQRTTDFEQRKRKRQELLKSKRIRYEEEEETEVNDGHFTKDQAKILSESFQKGPLLERLHQLKAIRRMMSQDLSLIDVFLSVSNSLPALVGLLTSNDSNLQVEAAWCITNLSAGSDHHCNVALKASAPYLITYLDGQNIELKDHCCWALGNMAANGTECQTMLQRLGLLTPLVNIIMTCSYAPQLMQSALFAMANMMSNNEICSGFPSINVEFISRLLHFQRSQLNTGGRSGTVLEICRLLFHISCSSSKHSVMLSTGVFSELTDVLVQHILATDNMITIITPLIRCLGNLAFQPNDFIDSAVKDGRLVKCLSQLLQAGNVPFFLQKEVLWVLNNVTVVSAAASQQCMDNNLHTYLVGLLHSQPGNVQLEIVTCLLHLLNHDVTICSHLIDSGLITNIGVVMKRAETEPTELALCLLEQILQIHSEVKPVCEENEIVSTLESLTFSSDPRVQARASDILQVHWGHV</sequence>
<feature type="compositionally biased region" description="Basic and acidic residues" evidence="2">
    <location>
        <begin position="20"/>
        <end position="37"/>
    </location>
</feature>
<dbReference type="PANTHER" id="PTHR16356:SF1">
    <property type="entry name" value="TRANSMEMBRANE AND COILED-COIL DOMAIN-CONTAINING PROTEIN 6"/>
    <property type="match status" value="1"/>
</dbReference>
<dbReference type="PROSITE" id="PS50176">
    <property type="entry name" value="ARM_REPEAT"/>
    <property type="match status" value="1"/>
</dbReference>
<dbReference type="Gene3D" id="1.25.10.10">
    <property type="entry name" value="Leucine-rich Repeat Variant"/>
    <property type="match status" value="1"/>
</dbReference>
<dbReference type="SMART" id="SM00185">
    <property type="entry name" value="ARM"/>
    <property type="match status" value="5"/>
</dbReference>
<keyword evidence="4" id="KW-1185">Reference proteome</keyword>
<protein>
    <submittedName>
        <fullName evidence="3">Importin subunit alpha-9</fullName>
    </submittedName>
</protein>
<dbReference type="OrthoDB" id="21522at2759"/>